<keyword evidence="1" id="KW-1133">Transmembrane helix</keyword>
<feature type="transmembrane region" description="Helical" evidence="1">
    <location>
        <begin position="7"/>
        <end position="36"/>
    </location>
</feature>
<accession>A0ABT8TFX8</accession>
<dbReference type="InterPro" id="IPR007462">
    <property type="entry name" value="COV1-like"/>
</dbReference>
<evidence type="ECO:0000313" key="2">
    <source>
        <dbReference type="EMBL" id="MDO3382985.1"/>
    </source>
</evidence>
<sequence>MGRLRSFLTLTLLGGLAVVLPITIFLFLLQWLVGLIDRAIEPLSTWLSGYIRTSEHAADILGVVLILGACFCIGLLVKTGIGRWLHRKVDGLLSRLAPGYSTIREMVVQVMGGEGNASLLKGKVCRAYIMGASSPVCVTGIVTAEHDTGEFTVYVPTAPVPTSGFVYHLPADCVTLLPEVSVEAAMRTVIACGSGSQIMLQKTVQAPVEEAAVKDH</sequence>
<keyword evidence="1" id="KW-0472">Membrane</keyword>
<comment type="caution">
    <text evidence="2">The sequence shown here is derived from an EMBL/GenBank/DDBJ whole genome shotgun (WGS) entry which is preliminary data.</text>
</comment>
<dbReference type="RefSeq" id="WP_302713582.1">
    <property type="nucleotide sequence ID" value="NZ_JAULRT010000059.1"/>
</dbReference>
<dbReference type="PANTHER" id="PTHR31876">
    <property type="entry name" value="COV-LIKE PROTEIN 1"/>
    <property type="match status" value="1"/>
</dbReference>
<name>A0ABT8TFX8_9GAMM</name>
<dbReference type="PANTHER" id="PTHR31876:SF26">
    <property type="entry name" value="PROTEIN LIKE COV 2"/>
    <property type="match status" value="1"/>
</dbReference>
<evidence type="ECO:0000313" key="3">
    <source>
        <dbReference type="Proteomes" id="UP001168380"/>
    </source>
</evidence>
<organism evidence="2 3">
    <name type="scientific">Gilvimarinus algae</name>
    <dbReference type="NCBI Taxonomy" id="3058037"/>
    <lineage>
        <taxon>Bacteria</taxon>
        <taxon>Pseudomonadati</taxon>
        <taxon>Pseudomonadota</taxon>
        <taxon>Gammaproteobacteria</taxon>
        <taxon>Cellvibrionales</taxon>
        <taxon>Cellvibrionaceae</taxon>
        <taxon>Gilvimarinus</taxon>
    </lineage>
</organism>
<gene>
    <name evidence="2" type="ORF">QWI16_12470</name>
</gene>
<dbReference type="Pfam" id="PF04367">
    <property type="entry name" value="DUF502"/>
    <property type="match status" value="1"/>
</dbReference>
<protein>
    <submittedName>
        <fullName evidence="2">DUF502 domain-containing protein</fullName>
    </submittedName>
</protein>
<proteinExistence type="predicted"/>
<keyword evidence="1" id="KW-0812">Transmembrane</keyword>
<reference evidence="2" key="1">
    <citation type="submission" date="2023-07" db="EMBL/GenBank/DDBJ databases">
        <title>Gilvimarinus algae sp. nov., isolated from the surface of Kelp.</title>
        <authorList>
            <person name="Sun Y.Y."/>
            <person name="Gong Y."/>
            <person name="Du Z.J."/>
        </authorList>
    </citation>
    <scope>NUCLEOTIDE SEQUENCE</scope>
    <source>
        <strain evidence="2">SDUM040014</strain>
    </source>
</reference>
<evidence type="ECO:0000256" key="1">
    <source>
        <dbReference type="SAM" id="Phobius"/>
    </source>
</evidence>
<keyword evidence="3" id="KW-1185">Reference proteome</keyword>
<feature type="transmembrane region" description="Helical" evidence="1">
    <location>
        <begin position="56"/>
        <end position="77"/>
    </location>
</feature>
<dbReference type="EMBL" id="JAULRT010000059">
    <property type="protein sequence ID" value="MDO3382985.1"/>
    <property type="molecule type" value="Genomic_DNA"/>
</dbReference>
<dbReference type="Proteomes" id="UP001168380">
    <property type="component" value="Unassembled WGS sequence"/>
</dbReference>